<dbReference type="Proteomes" id="UP000501452">
    <property type="component" value="Chromosome"/>
</dbReference>
<dbReference type="GO" id="GO:0006281">
    <property type="term" value="P:DNA repair"/>
    <property type="evidence" value="ECO:0007669"/>
    <property type="project" value="TreeGrafter"/>
</dbReference>
<gene>
    <name evidence="1" type="ORF">GBA63_05255</name>
</gene>
<name>A0A6G8Q6R3_9ACTN</name>
<dbReference type="SUPFAM" id="SSF56784">
    <property type="entry name" value="HAD-like"/>
    <property type="match status" value="1"/>
</dbReference>
<dbReference type="SFLD" id="SFLDG01129">
    <property type="entry name" value="C1.5:_HAD__Beta-PGM__Phosphata"/>
    <property type="match status" value="1"/>
</dbReference>
<dbReference type="InterPro" id="IPR050155">
    <property type="entry name" value="HAD-like_hydrolase_sf"/>
</dbReference>
<evidence type="ECO:0000313" key="1">
    <source>
        <dbReference type="EMBL" id="QIN82118.1"/>
    </source>
</evidence>
<dbReference type="SFLD" id="SFLDS00003">
    <property type="entry name" value="Haloacid_Dehalogenase"/>
    <property type="match status" value="1"/>
</dbReference>
<keyword evidence="1" id="KW-0378">Hydrolase</keyword>
<dbReference type="PANTHER" id="PTHR43434">
    <property type="entry name" value="PHOSPHOGLYCOLATE PHOSPHATASE"/>
    <property type="match status" value="1"/>
</dbReference>
<dbReference type="AlphaFoldDB" id="A0A6G8Q6R3"/>
<evidence type="ECO:0000313" key="2">
    <source>
        <dbReference type="Proteomes" id="UP000501452"/>
    </source>
</evidence>
<dbReference type="Pfam" id="PF13419">
    <property type="entry name" value="HAD_2"/>
    <property type="match status" value="1"/>
</dbReference>
<dbReference type="InterPro" id="IPR006439">
    <property type="entry name" value="HAD-SF_hydro_IA"/>
</dbReference>
<dbReference type="Gene3D" id="3.40.50.1000">
    <property type="entry name" value="HAD superfamily/HAD-like"/>
    <property type="match status" value="1"/>
</dbReference>
<dbReference type="InterPro" id="IPR023214">
    <property type="entry name" value="HAD_sf"/>
</dbReference>
<dbReference type="PRINTS" id="PR00413">
    <property type="entry name" value="HADHALOGNASE"/>
</dbReference>
<keyword evidence="2" id="KW-1185">Reference proteome</keyword>
<dbReference type="SFLD" id="SFLDG01135">
    <property type="entry name" value="C1.5.6:_HAD__Beta-PGM__Phospha"/>
    <property type="match status" value="1"/>
</dbReference>
<dbReference type="RefSeq" id="WP_166174136.1">
    <property type="nucleotide sequence ID" value="NZ_CP045119.1"/>
</dbReference>
<dbReference type="InterPro" id="IPR041492">
    <property type="entry name" value="HAD_2"/>
</dbReference>
<dbReference type="NCBIfam" id="TIGR01549">
    <property type="entry name" value="HAD-SF-IA-v1"/>
    <property type="match status" value="1"/>
</dbReference>
<dbReference type="InterPro" id="IPR036412">
    <property type="entry name" value="HAD-like_sf"/>
</dbReference>
<dbReference type="EMBL" id="CP045119">
    <property type="protein sequence ID" value="QIN82118.1"/>
    <property type="molecule type" value="Genomic_DNA"/>
</dbReference>
<dbReference type="Gene3D" id="1.10.150.240">
    <property type="entry name" value="Putative phosphatase, domain 2"/>
    <property type="match status" value="1"/>
</dbReference>
<dbReference type="KEGG" id="rub:GBA63_05255"/>
<organism evidence="1 2">
    <name type="scientific">Rubrobacter tropicus</name>
    <dbReference type="NCBI Taxonomy" id="2653851"/>
    <lineage>
        <taxon>Bacteria</taxon>
        <taxon>Bacillati</taxon>
        <taxon>Actinomycetota</taxon>
        <taxon>Rubrobacteria</taxon>
        <taxon>Rubrobacterales</taxon>
        <taxon>Rubrobacteraceae</taxon>
        <taxon>Rubrobacter</taxon>
    </lineage>
</organism>
<dbReference type="PANTHER" id="PTHR43434:SF1">
    <property type="entry name" value="PHOSPHOGLYCOLATE PHOSPHATASE"/>
    <property type="match status" value="1"/>
</dbReference>
<protein>
    <submittedName>
        <fullName evidence="1">HAD-IA family hydrolase</fullName>
    </submittedName>
</protein>
<accession>A0A6G8Q6R3</accession>
<proteinExistence type="predicted"/>
<dbReference type="GO" id="GO:0008967">
    <property type="term" value="F:phosphoglycolate phosphatase activity"/>
    <property type="evidence" value="ECO:0007669"/>
    <property type="project" value="TreeGrafter"/>
</dbReference>
<reference evidence="1 2" key="1">
    <citation type="submission" date="2019-10" db="EMBL/GenBank/DDBJ databases">
        <title>Rubrobacter sp nov SCSIO 52090 isolated from a deep-sea sediment in the South China Sea.</title>
        <authorList>
            <person name="Chen R.W."/>
        </authorList>
    </citation>
    <scope>NUCLEOTIDE SEQUENCE [LARGE SCALE GENOMIC DNA]</scope>
    <source>
        <strain evidence="1 2">SCSIO 52909</strain>
    </source>
</reference>
<dbReference type="InterPro" id="IPR023198">
    <property type="entry name" value="PGP-like_dom2"/>
</dbReference>
<sequence>MLTAALFDFDGTLVDTTEMIFQSMRHATTSVLGRDDIPREELLANVGQPLPRQMEILDAEKAELLLESYRAHHEENHDDLIREFPGIAESLQRLRDAGVKVAVVTSKRRRSVEMALEALPSLDLVVDRFVTLEDTTEHKPNPEPLLRGLELVGDVPKENAVYVGDSPFDVQAARAAGLRSVAVSWGAFSEDTLRQAEPDHLVPDIDSAVDVLLGGEL</sequence>